<organism evidence="2 3">
    <name type="scientific">Penicillium arizonense</name>
    <dbReference type="NCBI Taxonomy" id="1835702"/>
    <lineage>
        <taxon>Eukaryota</taxon>
        <taxon>Fungi</taxon>
        <taxon>Dikarya</taxon>
        <taxon>Ascomycota</taxon>
        <taxon>Pezizomycotina</taxon>
        <taxon>Eurotiomycetes</taxon>
        <taxon>Eurotiomycetidae</taxon>
        <taxon>Eurotiales</taxon>
        <taxon>Aspergillaceae</taxon>
        <taxon>Penicillium</taxon>
    </lineage>
</organism>
<dbReference type="AlphaFoldDB" id="A0A1F5L1B1"/>
<protein>
    <recommendedName>
        <fullName evidence="1">NACHT-NTPase and P-loop NTPases N-terminal domain-containing protein</fullName>
    </recommendedName>
</protein>
<dbReference type="Proteomes" id="UP000177622">
    <property type="component" value="Unassembled WGS sequence"/>
</dbReference>
<dbReference type="OrthoDB" id="674604at2759"/>
<evidence type="ECO:0000313" key="3">
    <source>
        <dbReference type="Proteomes" id="UP000177622"/>
    </source>
</evidence>
<dbReference type="GeneID" id="34582633"/>
<dbReference type="Pfam" id="PF17107">
    <property type="entry name" value="SesA"/>
    <property type="match status" value="1"/>
</dbReference>
<proteinExistence type="predicted"/>
<feature type="domain" description="NACHT-NTPase and P-loop NTPases N-terminal" evidence="1">
    <location>
        <begin position="10"/>
        <end position="130"/>
    </location>
</feature>
<gene>
    <name evidence="2" type="ORF">PENARI_c112G10059</name>
</gene>
<dbReference type="InterPro" id="IPR031352">
    <property type="entry name" value="SesA"/>
</dbReference>
<reference evidence="2 3" key="1">
    <citation type="journal article" date="2016" name="Sci. Rep.">
        <title>Penicillium arizonense, a new, genome sequenced fungal species, reveals a high chemical diversity in secreted metabolites.</title>
        <authorList>
            <person name="Grijseels S."/>
            <person name="Nielsen J.C."/>
            <person name="Randelovic M."/>
            <person name="Nielsen J."/>
            <person name="Nielsen K.F."/>
            <person name="Workman M."/>
            <person name="Frisvad J.C."/>
        </authorList>
    </citation>
    <scope>NUCLEOTIDE SEQUENCE [LARGE SCALE GENOMIC DNA]</scope>
    <source>
        <strain evidence="2 3">CBS 141311</strain>
    </source>
</reference>
<dbReference type="EMBL" id="LXJU01000112">
    <property type="protein sequence ID" value="OGE46780.1"/>
    <property type="molecule type" value="Genomic_DNA"/>
</dbReference>
<accession>A0A1F5L1B1</accession>
<sequence length="221" mass="24218">MSGPNISRQIAGLIGVTEDIVEAYDSIKNLSSLPEAFQEVNRRLPLLEQTLRDAESPAKKLKSTDDTQGLETVLHSCDEKANNMLEIFEKIGKKSKGQYDSSVYRAIVTKPGKHRVETLMAGILEDLGVLVAHNIFLAEMKRQVEPLAKALEELAEVSPSLADSNLADQPGAANQYGDNNRQYNLFGNGTQKIATGHYFEARGNQNFGTIPPEDSMKSNVA</sequence>
<comment type="caution">
    <text evidence="2">The sequence shown here is derived from an EMBL/GenBank/DDBJ whole genome shotgun (WGS) entry which is preliminary data.</text>
</comment>
<dbReference type="RefSeq" id="XP_022482247.1">
    <property type="nucleotide sequence ID" value="XM_022637899.1"/>
</dbReference>
<keyword evidence="3" id="KW-1185">Reference proteome</keyword>
<evidence type="ECO:0000313" key="2">
    <source>
        <dbReference type="EMBL" id="OGE46780.1"/>
    </source>
</evidence>
<evidence type="ECO:0000259" key="1">
    <source>
        <dbReference type="Pfam" id="PF17107"/>
    </source>
</evidence>
<name>A0A1F5L1B1_PENAI</name>